<sequence>MGLPEIARVGRNIAVLVRVRGPDPKGVKMRKHAFHKYDSGATSLSASGFLLPDALCDSETVKQFFGDSVSSTAFVVTVASVIESFLSPNHQGNISQASPQLIPGVQIDILMEDSEVVEQNAENSCWIPARLLTLVDVPVSSLALQSLLDNSFGSSGHSWETGWSLASKESAPRSTSDLIRAEHQRLMTIEEWINTTSASMAKSLTKIAFLGISLPLKNLPSITISPSITSGDFILAVGSPFGVLSPKHFLNSICAGSVSNCYPPSASKSLLMADIRCLPGMEGCPILDKNSSLVGILLTPLRQRTSGAQVQLLIPYEAIVTAFSHILRKEPSKKFSNQLNRIGNELSYISEGPLFDSSTIKKAMGSVCLIVVGDSMWASGILLNKEGLILTNAHLLEPWRFGRNSFGDEEFQVESLPPRANSVDENGQFGLDSPSSIANYKKIRVRLDHRDPWIWCDAKLVYICKGSLDVALLQLINVPGELVPITVDITTPRQGSSVCVIGHGLFGPRCEFSPSVSWGLVSKVVKMKLPKFHWSIINDGESGVLPVMLETTTTVYAGASGGLVANSEGHMIGLITSNTRHDNGAVIPNLNFAIPCAALAPILEFSLDMKSVSLLQDLDRPNKLLSSVWELMPLLSREEDPTLPGGLPLTFLEDGKKEGKGSRFAKFLVENDLLKKSRDMNAGGRLPAGALPSKL</sequence>
<comment type="caution">
    <text evidence="1">The sequence shown here is derived from an EMBL/GenBank/DDBJ whole genome shotgun (WGS) entry which is preliminary data.</text>
</comment>
<dbReference type="Proteomes" id="UP001346149">
    <property type="component" value="Unassembled WGS sequence"/>
</dbReference>
<dbReference type="GO" id="GO:0016485">
    <property type="term" value="P:protein processing"/>
    <property type="evidence" value="ECO:0007669"/>
    <property type="project" value="InterPro"/>
</dbReference>
<dbReference type="GO" id="GO:0004252">
    <property type="term" value="F:serine-type endopeptidase activity"/>
    <property type="evidence" value="ECO:0007669"/>
    <property type="project" value="InterPro"/>
</dbReference>
<gene>
    <name evidence="1" type="ORF">SAY86_011457</name>
</gene>
<reference evidence="1 2" key="1">
    <citation type="journal article" date="2023" name="Hortic Res">
        <title>Pangenome of water caltrop reveals structural variations and asymmetric subgenome divergence after allopolyploidization.</title>
        <authorList>
            <person name="Zhang X."/>
            <person name="Chen Y."/>
            <person name="Wang L."/>
            <person name="Yuan Y."/>
            <person name="Fang M."/>
            <person name="Shi L."/>
            <person name="Lu R."/>
            <person name="Comes H.P."/>
            <person name="Ma Y."/>
            <person name="Chen Y."/>
            <person name="Huang G."/>
            <person name="Zhou Y."/>
            <person name="Zheng Z."/>
            <person name="Qiu Y."/>
        </authorList>
    </citation>
    <scope>NUCLEOTIDE SEQUENCE [LARGE SCALE GENOMIC DNA]</scope>
    <source>
        <strain evidence="1">F231</strain>
    </source>
</reference>
<dbReference type="SUPFAM" id="SSF50494">
    <property type="entry name" value="Trypsin-like serine proteases"/>
    <property type="match status" value="2"/>
</dbReference>
<dbReference type="EMBL" id="JAXQNO010000012">
    <property type="protein sequence ID" value="KAK4787624.1"/>
    <property type="molecule type" value="Genomic_DNA"/>
</dbReference>
<dbReference type="InterPro" id="IPR009003">
    <property type="entry name" value="Peptidase_S1_PA"/>
</dbReference>
<dbReference type="InterPro" id="IPR043504">
    <property type="entry name" value="Peptidase_S1_PA_chymotrypsin"/>
</dbReference>
<evidence type="ECO:0000313" key="2">
    <source>
        <dbReference type="Proteomes" id="UP001346149"/>
    </source>
</evidence>
<evidence type="ECO:0000313" key="1">
    <source>
        <dbReference type="EMBL" id="KAK4787624.1"/>
    </source>
</evidence>
<dbReference type="GO" id="GO:0005777">
    <property type="term" value="C:peroxisome"/>
    <property type="evidence" value="ECO:0007669"/>
    <property type="project" value="InterPro"/>
</dbReference>
<accession>A0AAN7R0S1</accession>
<dbReference type="PANTHER" id="PTHR21004:SF0">
    <property type="entry name" value="PEROXISOMAL LEADER PEPTIDE-PROCESSING PROTEASE"/>
    <property type="match status" value="1"/>
</dbReference>
<dbReference type="AlphaFoldDB" id="A0AAN7R0S1"/>
<name>A0AAN7R0S1_TRANT</name>
<dbReference type="FunFam" id="2.40.10.10:FF:000096">
    <property type="entry name" value="Glyoxysomal processing protease glyoxysomal"/>
    <property type="match status" value="1"/>
</dbReference>
<organism evidence="1 2">
    <name type="scientific">Trapa natans</name>
    <name type="common">Water chestnut</name>
    <dbReference type="NCBI Taxonomy" id="22666"/>
    <lineage>
        <taxon>Eukaryota</taxon>
        <taxon>Viridiplantae</taxon>
        <taxon>Streptophyta</taxon>
        <taxon>Embryophyta</taxon>
        <taxon>Tracheophyta</taxon>
        <taxon>Spermatophyta</taxon>
        <taxon>Magnoliopsida</taxon>
        <taxon>eudicotyledons</taxon>
        <taxon>Gunneridae</taxon>
        <taxon>Pentapetalae</taxon>
        <taxon>rosids</taxon>
        <taxon>malvids</taxon>
        <taxon>Myrtales</taxon>
        <taxon>Lythraceae</taxon>
        <taxon>Trapa</taxon>
    </lineage>
</organism>
<protein>
    <recommendedName>
        <fullName evidence="3">Glyoxysomal processing protease, glyoxysomal</fullName>
    </recommendedName>
</protein>
<dbReference type="Gene3D" id="2.40.10.10">
    <property type="entry name" value="Trypsin-like serine proteases"/>
    <property type="match status" value="3"/>
</dbReference>
<proteinExistence type="predicted"/>
<keyword evidence="2" id="KW-1185">Reference proteome</keyword>
<dbReference type="PANTHER" id="PTHR21004">
    <property type="entry name" value="SERINE PROTEASE-RELATED"/>
    <property type="match status" value="1"/>
</dbReference>
<dbReference type="Pfam" id="PF13365">
    <property type="entry name" value="Trypsin_2"/>
    <property type="match status" value="2"/>
</dbReference>
<evidence type="ECO:0008006" key="3">
    <source>
        <dbReference type="Google" id="ProtNLM"/>
    </source>
</evidence>
<dbReference type="InterPro" id="IPR039245">
    <property type="entry name" value="TYSND1/DEG15"/>
</dbReference>